<evidence type="ECO:0000313" key="1">
    <source>
        <dbReference type="EMBL" id="MBO0355783.1"/>
    </source>
</evidence>
<dbReference type="Proteomes" id="UP000664044">
    <property type="component" value="Unassembled WGS sequence"/>
</dbReference>
<protein>
    <submittedName>
        <fullName evidence="1">Uncharacterized protein</fullName>
    </submittedName>
</protein>
<proteinExistence type="predicted"/>
<name>A0ABS3G928_9FLAO</name>
<dbReference type="RefSeq" id="WP_207036208.1">
    <property type="nucleotide sequence ID" value="NZ_JAFLNL010000012.1"/>
</dbReference>
<gene>
    <name evidence="1" type="ORF">J0656_17325</name>
</gene>
<accession>A0ABS3G928</accession>
<reference evidence="1 2" key="1">
    <citation type="submission" date="2021-03" db="EMBL/GenBank/DDBJ databases">
        <title>Muricauda lutimaris sp. nov. and Muricauda ruestringensis sp. nov, two marine members of the Flavobacteriaceae isolated from deep sea sediments of Western Pacific.</title>
        <authorList>
            <person name="Zhao S."/>
            <person name="Liu R."/>
        </authorList>
    </citation>
    <scope>NUCLEOTIDE SEQUENCE [LARGE SCALE GENOMIC DNA]</scope>
    <source>
        <strain evidence="1 2">BC31-1-A7</strain>
    </source>
</reference>
<dbReference type="EMBL" id="JAFLNL010000012">
    <property type="protein sequence ID" value="MBO0355783.1"/>
    <property type="molecule type" value="Genomic_DNA"/>
</dbReference>
<keyword evidence="2" id="KW-1185">Reference proteome</keyword>
<comment type="caution">
    <text evidence="1">The sequence shown here is derived from an EMBL/GenBank/DDBJ whole genome shotgun (WGS) entry which is preliminary data.</text>
</comment>
<organism evidence="1 2">
    <name type="scientific">Flagellimonas aurea</name>
    <dbReference type="NCBI Taxonomy" id="2915619"/>
    <lineage>
        <taxon>Bacteria</taxon>
        <taxon>Pseudomonadati</taxon>
        <taxon>Bacteroidota</taxon>
        <taxon>Flavobacteriia</taxon>
        <taxon>Flavobacteriales</taxon>
        <taxon>Flavobacteriaceae</taxon>
        <taxon>Flagellimonas</taxon>
    </lineage>
</organism>
<evidence type="ECO:0000313" key="2">
    <source>
        <dbReference type="Proteomes" id="UP000664044"/>
    </source>
</evidence>
<sequence length="216" mass="25112">MSLFRDKYGSLKYPALNTIDYGYSEVEYMSLLEQDDTMEFLKGSKPEVFRYFKNNGTYDNRYNPRLVGGGLRNAKGHVAITAVETINWGLSKWVDYEVKQDYKLSEEHEKVYLKFVVPAITETLNSGDKYIPQYARNDFSLSLIANTILYGEKVEDYEDLYEMGMKIYNEIAKKPEIPNREQLKTMADDKTREVLEVKKDNIQSKSLKSKGVNEEE</sequence>